<dbReference type="EMBL" id="CP017415">
    <property type="protein sequence ID" value="AOU97412.1"/>
    <property type="molecule type" value="Genomic_DNA"/>
</dbReference>
<dbReference type="AlphaFoldDB" id="A0A1D8ILS6"/>
<dbReference type="Gene3D" id="3.50.50.60">
    <property type="entry name" value="FAD/NAD(P)-binding domain"/>
    <property type="match status" value="1"/>
</dbReference>
<evidence type="ECO:0000313" key="4">
    <source>
        <dbReference type="Proteomes" id="UP000095401"/>
    </source>
</evidence>
<evidence type="ECO:0000256" key="1">
    <source>
        <dbReference type="ARBA" id="ARBA00023002"/>
    </source>
</evidence>
<organism evidence="3 4">
    <name type="scientific">Acidihalobacter yilgarnensis</name>
    <dbReference type="NCBI Taxonomy" id="2819280"/>
    <lineage>
        <taxon>Bacteria</taxon>
        <taxon>Pseudomonadati</taxon>
        <taxon>Pseudomonadota</taxon>
        <taxon>Gammaproteobacteria</taxon>
        <taxon>Chromatiales</taxon>
        <taxon>Ectothiorhodospiraceae</taxon>
        <taxon>Acidihalobacter</taxon>
    </lineage>
</organism>
<dbReference type="GO" id="GO:0005737">
    <property type="term" value="C:cytoplasm"/>
    <property type="evidence" value="ECO:0007669"/>
    <property type="project" value="TreeGrafter"/>
</dbReference>
<evidence type="ECO:0000313" key="3">
    <source>
        <dbReference type="EMBL" id="AOU97412.1"/>
    </source>
</evidence>
<dbReference type="Proteomes" id="UP000095401">
    <property type="component" value="Chromosome"/>
</dbReference>
<feature type="domain" description="FAD dependent oxidoreductase" evidence="2">
    <location>
        <begin position="31"/>
        <end position="382"/>
    </location>
</feature>
<gene>
    <name evidence="3" type="ORF">BI364_04895</name>
</gene>
<dbReference type="RefSeq" id="WP_070077797.1">
    <property type="nucleotide sequence ID" value="NZ_CP017415.1"/>
</dbReference>
<keyword evidence="1" id="KW-0560">Oxidoreductase</keyword>
<sequence length="427" mass="46925">MSQVSHADSYYAATQRYDVHHPALAEDIDVDVCVIGAGITGSSAALHLAERGYRVAMIEAQRVGWGASGRSGGQKIAGFGCDMSKLRRIVGADDARRLWDMSVEAVQLLDERVERHAIPCDPVAGHLHVGLKPRHERELEQWHEELEGVYGYTGLEILRGEALQAQVGSPLYTSGLYDPHSGHIHPLNYTLGLAEAAHEAGAQLFESTPATRIEHGTTATVYTPGGRIRARHVILGANAYIDGLAPVLRRRIMPVGTYIVATEPLGEERARRLLPTNAAVADMNFVLDYFRLSADHRLLFGGRVSYSRIEPLSIRRSIRARMIKVFPELADVGIDYAWGGYVAITHNRAPHFGRLADNVYFAQGFSGHGIALTGLAGKLMAEAIAGREERFDIFTRIPHMPFPGGEWFRTPALVAAMTWARIRDALP</sequence>
<dbReference type="PANTHER" id="PTHR13847:SF281">
    <property type="entry name" value="FAD DEPENDENT OXIDOREDUCTASE DOMAIN-CONTAINING PROTEIN"/>
    <property type="match status" value="1"/>
</dbReference>
<dbReference type="InterPro" id="IPR036188">
    <property type="entry name" value="FAD/NAD-bd_sf"/>
</dbReference>
<dbReference type="PANTHER" id="PTHR13847">
    <property type="entry name" value="SARCOSINE DEHYDROGENASE-RELATED"/>
    <property type="match status" value="1"/>
</dbReference>
<reference evidence="4" key="1">
    <citation type="submission" date="2016-09" db="EMBL/GenBank/DDBJ databases">
        <title>Acidihalobacter prosperus F5.</title>
        <authorList>
            <person name="Khaleque H.N."/>
            <person name="Ramsay J.P."/>
            <person name="Kaksonen A.H."/>
            <person name="Boxall N.J."/>
            <person name="Watkin E.L.J."/>
        </authorList>
    </citation>
    <scope>NUCLEOTIDE SEQUENCE [LARGE SCALE GENOMIC DNA]</scope>
    <source>
        <strain evidence="4">F5</strain>
    </source>
</reference>
<keyword evidence="4" id="KW-1185">Reference proteome</keyword>
<proteinExistence type="predicted"/>
<dbReference type="Pfam" id="PF01266">
    <property type="entry name" value="DAO"/>
    <property type="match status" value="1"/>
</dbReference>
<dbReference type="InterPro" id="IPR006076">
    <property type="entry name" value="FAD-dep_OxRdtase"/>
</dbReference>
<dbReference type="KEGG" id="aprs:BI364_04895"/>
<evidence type="ECO:0000259" key="2">
    <source>
        <dbReference type="Pfam" id="PF01266"/>
    </source>
</evidence>
<protein>
    <submittedName>
        <fullName evidence="3">FAD-dependent oxidoreductase</fullName>
    </submittedName>
</protein>
<accession>A0A1D8ILS6</accession>
<dbReference type="Gene3D" id="3.30.9.10">
    <property type="entry name" value="D-Amino Acid Oxidase, subunit A, domain 2"/>
    <property type="match status" value="1"/>
</dbReference>
<dbReference type="GO" id="GO:0016491">
    <property type="term" value="F:oxidoreductase activity"/>
    <property type="evidence" value="ECO:0007669"/>
    <property type="project" value="UniProtKB-KW"/>
</dbReference>
<dbReference type="SUPFAM" id="SSF51905">
    <property type="entry name" value="FAD/NAD(P)-binding domain"/>
    <property type="match status" value="1"/>
</dbReference>
<name>A0A1D8ILS6_9GAMM</name>